<gene>
    <name evidence="2" type="ORF">MEDL_29250</name>
</gene>
<reference evidence="2" key="1">
    <citation type="submission" date="2021-03" db="EMBL/GenBank/DDBJ databases">
        <authorList>
            <person name="Bekaert M."/>
        </authorList>
    </citation>
    <scope>NUCLEOTIDE SEQUENCE</scope>
</reference>
<dbReference type="Proteomes" id="UP000683360">
    <property type="component" value="Unassembled WGS sequence"/>
</dbReference>
<keyword evidence="3" id="KW-1185">Reference proteome</keyword>
<feature type="domain" description="DDE-1" evidence="1">
    <location>
        <begin position="237"/>
        <end position="292"/>
    </location>
</feature>
<dbReference type="PANTHER" id="PTHR19303:SF74">
    <property type="entry name" value="POGO TRANSPOSABLE ELEMENT WITH KRAB DOMAIN"/>
    <property type="match status" value="1"/>
</dbReference>
<comment type="caution">
    <text evidence="2">The sequence shown here is derived from an EMBL/GenBank/DDBJ whole genome shotgun (WGS) entry which is preliminary data.</text>
</comment>
<evidence type="ECO:0000259" key="1">
    <source>
        <dbReference type="Pfam" id="PF03184"/>
    </source>
</evidence>
<evidence type="ECO:0000313" key="3">
    <source>
        <dbReference type="Proteomes" id="UP000683360"/>
    </source>
</evidence>
<dbReference type="OrthoDB" id="10043687at2759"/>
<dbReference type="InterPro" id="IPR050863">
    <property type="entry name" value="CenT-Element_Derived"/>
</dbReference>
<organism evidence="2 3">
    <name type="scientific">Mytilus edulis</name>
    <name type="common">Blue mussel</name>
    <dbReference type="NCBI Taxonomy" id="6550"/>
    <lineage>
        <taxon>Eukaryota</taxon>
        <taxon>Metazoa</taxon>
        <taxon>Spiralia</taxon>
        <taxon>Lophotrochozoa</taxon>
        <taxon>Mollusca</taxon>
        <taxon>Bivalvia</taxon>
        <taxon>Autobranchia</taxon>
        <taxon>Pteriomorphia</taxon>
        <taxon>Mytilida</taxon>
        <taxon>Mytiloidea</taxon>
        <taxon>Mytilidae</taxon>
        <taxon>Mytilinae</taxon>
        <taxon>Mytilus</taxon>
    </lineage>
</organism>
<accession>A0A8S3SAT1</accession>
<dbReference type="InterPro" id="IPR004875">
    <property type="entry name" value="DDE_SF_endonuclease_dom"/>
</dbReference>
<name>A0A8S3SAT1_MYTED</name>
<dbReference type="GO" id="GO:0005634">
    <property type="term" value="C:nucleus"/>
    <property type="evidence" value="ECO:0007669"/>
    <property type="project" value="TreeGrafter"/>
</dbReference>
<dbReference type="Pfam" id="PF03184">
    <property type="entry name" value="DDE_1"/>
    <property type="match status" value="1"/>
</dbReference>
<protein>
    <recommendedName>
        <fullName evidence="1">DDE-1 domain-containing protein</fullName>
    </recommendedName>
</protein>
<dbReference type="AlphaFoldDB" id="A0A8S3SAT1"/>
<sequence>MASRVGEYHRERRHLYSIPQATLSDHMWSRVKDYTPVGRKPVLPVEIEKQIVHKCAQAAEMGLGMNKAQVMEKVGHLAKELNLDQNFKNNTPGKDWWYGFKGRNPTVTLRSPEKLTSIRARALNSVKVGEYFLDLKKEMNRLGLNDKPELVWNMDEKGVPLEHTPSKVVAAKSSRTIPGRVSNTRERNTIFRCINARGDRMPPLIIVKGKTQKAVMSYNTADGPVEMRKSAAATSDTGRSKARENNITLLTLPPHTTHYLCPLDRTVFGPLSKNYDRICSEYCQNPGNLVNKITWPGLFRRAFETAFKPENIISGFRSCGIFPWNPLNIPSAAFAPASAFDTNKPDTNEHPLQWVIRKSFETESRVEEVTVVRTKPSAGPKARCITTEITDTVPLNEIQVQSYEQNVIDVPGSPEDPHFMHTLSADVLLPIVDSETREAVESLISLDSSFSETIYEVDSVFQPLSETLSTPCSSTTVDWNA</sequence>
<proteinExistence type="predicted"/>
<dbReference type="GO" id="GO:0003677">
    <property type="term" value="F:DNA binding"/>
    <property type="evidence" value="ECO:0007669"/>
    <property type="project" value="TreeGrafter"/>
</dbReference>
<evidence type="ECO:0000313" key="2">
    <source>
        <dbReference type="EMBL" id="CAG2215484.1"/>
    </source>
</evidence>
<dbReference type="PANTHER" id="PTHR19303">
    <property type="entry name" value="TRANSPOSON"/>
    <property type="match status" value="1"/>
</dbReference>
<dbReference type="EMBL" id="CAJPWZ010001444">
    <property type="protein sequence ID" value="CAG2215484.1"/>
    <property type="molecule type" value="Genomic_DNA"/>
</dbReference>